<evidence type="ECO:0000256" key="2">
    <source>
        <dbReference type="SAM" id="MobiDB-lite"/>
    </source>
</evidence>
<evidence type="ECO:0000313" key="3">
    <source>
        <dbReference type="EMBL" id="SFD65585.1"/>
    </source>
</evidence>
<keyword evidence="4" id="KW-1185">Reference proteome</keyword>
<dbReference type="Proteomes" id="UP000199672">
    <property type="component" value="Unassembled WGS sequence"/>
</dbReference>
<name>A0A1I1U4G0_9FLAO</name>
<feature type="compositionally biased region" description="Basic and acidic residues" evidence="2">
    <location>
        <begin position="272"/>
        <end position="289"/>
    </location>
</feature>
<organism evidence="3 4">
    <name type="scientific">Flavobacterium phragmitis</name>
    <dbReference type="NCBI Taxonomy" id="739143"/>
    <lineage>
        <taxon>Bacteria</taxon>
        <taxon>Pseudomonadati</taxon>
        <taxon>Bacteroidota</taxon>
        <taxon>Flavobacteriia</taxon>
        <taxon>Flavobacteriales</taxon>
        <taxon>Flavobacteriaceae</taxon>
        <taxon>Flavobacterium</taxon>
    </lineage>
</organism>
<feature type="coiled-coil region" evidence="1">
    <location>
        <begin position="215"/>
        <end position="242"/>
    </location>
</feature>
<dbReference type="RefSeq" id="WP_143102103.1">
    <property type="nucleotide sequence ID" value="NZ_FOMH01000010.1"/>
</dbReference>
<dbReference type="AlphaFoldDB" id="A0A1I1U4G0"/>
<dbReference type="EMBL" id="FOMH01000010">
    <property type="protein sequence ID" value="SFD65585.1"/>
    <property type="molecule type" value="Genomic_DNA"/>
</dbReference>
<proteinExistence type="predicted"/>
<accession>A0A1I1U4G0</accession>
<keyword evidence="1" id="KW-0175">Coiled coil</keyword>
<feature type="compositionally biased region" description="Low complexity" evidence="2">
    <location>
        <begin position="256"/>
        <end position="269"/>
    </location>
</feature>
<evidence type="ECO:0000313" key="4">
    <source>
        <dbReference type="Proteomes" id="UP000199672"/>
    </source>
</evidence>
<feature type="compositionally biased region" description="Basic and acidic residues" evidence="2">
    <location>
        <begin position="244"/>
        <end position="255"/>
    </location>
</feature>
<gene>
    <name evidence="3" type="ORF">SAMN05216297_110182</name>
</gene>
<protein>
    <submittedName>
        <fullName evidence="3">Uncharacterized protein</fullName>
    </submittedName>
</protein>
<reference evidence="4" key="1">
    <citation type="submission" date="2016-10" db="EMBL/GenBank/DDBJ databases">
        <authorList>
            <person name="Varghese N."/>
            <person name="Submissions S."/>
        </authorList>
    </citation>
    <scope>NUCLEOTIDE SEQUENCE [LARGE SCALE GENOMIC DNA]</scope>
    <source>
        <strain evidence="4">CGMCC 1.10370</strain>
    </source>
</reference>
<sequence>MKLKLLLITVVLCVLNQKLHSQDNPCTYAWGKWYSVYSLGYNNDVQISFKYQIHDRKGGSCGQSYYRFYNPTAKENCSVKFKFDYKGNDGTINTEDVTIDLDKSGVKEWNASQWYNGYEMTRIYNIQYVDYNSKKNEKKENNNDISVQLKGYREEAQSISQKYNSLISASSNITGENIDKSRLEALKDEYRKYSSSFNTAMNSVAYTYTFEESNRKEVEYNLNKMENAVDEIEIELKNLGTKEKISSKDNKKSDTTKSNSNSNSSSTYVESEESRQLRERAKAQSDINRQEDEITVAGLGGVVGIGAALVGATDGDYDDEEYPFVLRGLLGANYQSIPVVTNYNGKGFNPGSENSTTNPTNFSIGLDAKFFHDRFIGFNVNPFFNYGLLAFSSNTGDMMNYGGNFNVKIGHALQLILKGAYEVRTGEDKYDAAEILIDGTTYSKYDYNTLKYGVGIKYKFVELSAFKENLSFLNEMPQNVFSYELSMNYAWFGMLIRYAPNYPCAGEIQYPNAYNSSEKQSLLQIGMYWRISIAKSK</sequence>
<evidence type="ECO:0000256" key="1">
    <source>
        <dbReference type="SAM" id="Coils"/>
    </source>
</evidence>
<feature type="region of interest" description="Disordered" evidence="2">
    <location>
        <begin position="244"/>
        <end position="289"/>
    </location>
</feature>